<dbReference type="GO" id="GO:0016829">
    <property type="term" value="F:lyase activity"/>
    <property type="evidence" value="ECO:0007669"/>
    <property type="project" value="UniProtKB-KW"/>
</dbReference>
<keyword evidence="3 4" id="KW-0456">Lyase</keyword>
<dbReference type="NCBIfam" id="TIGR00011">
    <property type="entry name" value="YbaK_EbsC"/>
    <property type="match status" value="1"/>
</dbReference>
<comment type="caution">
    <text evidence="6">The sequence shown here is derived from an EMBL/GenBank/DDBJ whole genome shotgun (WGS) entry which is preliminary data.</text>
</comment>
<dbReference type="Proteomes" id="UP000267535">
    <property type="component" value="Unassembled WGS sequence"/>
</dbReference>
<sequence>MTPAINLARKSKVEFSLHQYKHDPKSESYGEEAAIALNIEPERVFKTLLVAINGDQKELAVAVVPVSGKLNLKGVANALKAKKIMMADPLQAQRMTGYLVGGISPLGQKKCLPTLLDASASSQETIYVSAGKRGLEIELSPNDLLQLTGGQLAEIGL</sequence>
<dbReference type="Gene3D" id="3.90.960.10">
    <property type="entry name" value="YbaK/aminoacyl-tRNA synthetase-associated domain"/>
    <property type="match status" value="1"/>
</dbReference>
<accession>A0A3P1SYF9</accession>
<dbReference type="PANTHER" id="PTHR30411">
    <property type="entry name" value="CYTOPLASMIC PROTEIN"/>
    <property type="match status" value="1"/>
</dbReference>
<dbReference type="PIRSF" id="PIRSF006181">
    <property type="entry name" value="EbsC_YbaK"/>
    <property type="match status" value="1"/>
</dbReference>
<dbReference type="OrthoDB" id="9809296at2"/>
<organism evidence="6 7">
    <name type="scientific">Amphritea balenae</name>
    <dbReference type="NCBI Taxonomy" id="452629"/>
    <lineage>
        <taxon>Bacteria</taxon>
        <taxon>Pseudomonadati</taxon>
        <taxon>Pseudomonadota</taxon>
        <taxon>Gammaproteobacteria</taxon>
        <taxon>Oceanospirillales</taxon>
        <taxon>Oceanospirillaceae</taxon>
        <taxon>Amphritea</taxon>
    </lineage>
</organism>
<evidence type="ECO:0000256" key="3">
    <source>
        <dbReference type="ARBA" id="ARBA00023239"/>
    </source>
</evidence>
<dbReference type="InterPro" id="IPR004369">
    <property type="entry name" value="Prolyl-tRNA_editing_YbaK/EbsC"/>
</dbReference>
<dbReference type="InterPro" id="IPR036754">
    <property type="entry name" value="YbaK/aa-tRNA-synt-asso_dom_sf"/>
</dbReference>
<dbReference type="InterPro" id="IPR007214">
    <property type="entry name" value="YbaK/aa-tRNA-synth-assoc-dom"/>
</dbReference>
<proteinExistence type="inferred from homology"/>
<evidence type="ECO:0000256" key="4">
    <source>
        <dbReference type="PIRNR" id="PIRNR006181"/>
    </source>
</evidence>
<name>A0A3P1SYF9_9GAMM</name>
<evidence type="ECO:0000256" key="1">
    <source>
        <dbReference type="ARBA" id="ARBA00009798"/>
    </source>
</evidence>
<dbReference type="GO" id="GO:0006412">
    <property type="term" value="P:translation"/>
    <property type="evidence" value="ECO:0007669"/>
    <property type="project" value="UniProtKB-KW"/>
</dbReference>
<dbReference type="SUPFAM" id="SSF55826">
    <property type="entry name" value="YbaK/ProRS associated domain"/>
    <property type="match status" value="1"/>
</dbReference>
<dbReference type="Pfam" id="PF04073">
    <property type="entry name" value="tRNA_edit"/>
    <property type="match status" value="1"/>
</dbReference>
<dbReference type="RefSeq" id="WP_124924225.1">
    <property type="nucleotide sequence ID" value="NZ_BMOH01000001.1"/>
</dbReference>
<keyword evidence="2 4" id="KW-0648">Protein biosynthesis</keyword>
<feature type="domain" description="YbaK/aminoacyl-tRNA synthetase-associated" evidence="5">
    <location>
        <begin position="31"/>
        <end position="146"/>
    </location>
</feature>
<evidence type="ECO:0000259" key="5">
    <source>
        <dbReference type="Pfam" id="PF04073"/>
    </source>
</evidence>
<reference evidence="6 7" key="1">
    <citation type="submission" date="2018-11" db="EMBL/GenBank/DDBJ databases">
        <title>The draft genome sequence of Amphritea balenae JAMM 1525T.</title>
        <authorList>
            <person name="Fang Z."/>
            <person name="Zhang Y."/>
            <person name="Han X."/>
        </authorList>
    </citation>
    <scope>NUCLEOTIDE SEQUENCE [LARGE SCALE GENOMIC DNA]</scope>
    <source>
        <strain evidence="6 7">JAMM 1525</strain>
    </source>
</reference>
<evidence type="ECO:0000313" key="6">
    <source>
        <dbReference type="EMBL" id="RRD01153.1"/>
    </source>
</evidence>
<gene>
    <name evidence="6" type="primary">ybaK</name>
    <name evidence="6" type="ORF">EHS89_00905</name>
</gene>
<evidence type="ECO:0000256" key="2">
    <source>
        <dbReference type="ARBA" id="ARBA00022917"/>
    </source>
</evidence>
<dbReference type="AlphaFoldDB" id="A0A3P1SYF9"/>
<dbReference type="EMBL" id="RQXV01000001">
    <property type="protein sequence ID" value="RRD01153.1"/>
    <property type="molecule type" value="Genomic_DNA"/>
</dbReference>
<keyword evidence="7" id="KW-1185">Reference proteome</keyword>
<dbReference type="CDD" id="cd00002">
    <property type="entry name" value="YbaK_deacylase"/>
    <property type="match status" value="1"/>
</dbReference>
<dbReference type="PANTHER" id="PTHR30411:SF0">
    <property type="entry name" value="CYS-TRNA(PRO)_CYS-TRNA(CYS) DEACYLASE YBAK"/>
    <property type="match status" value="1"/>
</dbReference>
<evidence type="ECO:0000313" key="7">
    <source>
        <dbReference type="Proteomes" id="UP000267535"/>
    </source>
</evidence>
<protein>
    <recommendedName>
        <fullName evidence="4">Cys-tRNA(Pro)/Cys-tRNA(Cys) deacylase</fullName>
        <ecNumber evidence="4">4.2.-.-</ecNumber>
    </recommendedName>
</protein>
<comment type="similarity">
    <text evidence="1 4">Belongs to the prolyl-tRNA editing family. YbaK/EbsC subfamily.</text>
</comment>
<dbReference type="GO" id="GO:0002161">
    <property type="term" value="F:aminoacyl-tRNA deacylase activity"/>
    <property type="evidence" value="ECO:0007669"/>
    <property type="project" value="InterPro"/>
</dbReference>
<dbReference type="EC" id="4.2.-.-" evidence="4"/>